<dbReference type="Pfam" id="PF12787">
    <property type="entry name" value="EcsC"/>
    <property type="match status" value="1"/>
</dbReference>
<accession>A0ABS2SVF1</accession>
<reference evidence="1" key="1">
    <citation type="submission" date="2021-01" db="EMBL/GenBank/DDBJ databases">
        <title>Genomic Encyclopedia of Type Strains, Phase IV (KMG-IV): sequencing the most valuable type-strain genomes for metagenomic binning, comparative biology and taxonomic classification.</title>
        <authorList>
            <person name="Goeker M."/>
        </authorList>
    </citation>
    <scope>NUCLEOTIDE SEQUENCE</scope>
    <source>
        <strain evidence="1">DSM 21943</strain>
    </source>
</reference>
<organism evidence="1 2">
    <name type="scientific">Shouchella xiaoxiensis</name>
    <dbReference type="NCBI Taxonomy" id="766895"/>
    <lineage>
        <taxon>Bacteria</taxon>
        <taxon>Bacillati</taxon>
        <taxon>Bacillota</taxon>
        <taxon>Bacilli</taxon>
        <taxon>Bacillales</taxon>
        <taxon>Bacillaceae</taxon>
        <taxon>Shouchella</taxon>
    </lineage>
</organism>
<evidence type="ECO:0008006" key="3">
    <source>
        <dbReference type="Google" id="ProtNLM"/>
    </source>
</evidence>
<proteinExistence type="predicted"/>
<dbReference type="Proteomes" id="UP001179280">
    <property type="component" value="Unassembled WGS sequence"/>
</dbReference>
<keyword evidence="2" id="KW-1185">Reference proteome</keyword>
<sequence length="250" mass="29193">MNVNQQINQRIKTYEKTLLSDALDYSPLQKKSYEHDWIKSIEPLCMQLNHVLNQEIFLKKNESSVQLHRSDSPTIFQEKEAQLDLELTKLRMITFGQGFLLSKSNKRMSIDLPLQIWACLRAVQRIAHFYGFSSRSSFEAIYTMRILNYSFLPSKAKLEEWNLLAEEMNDARNNQPLYFGKEDIVSQETGQVLIKQVAKWAIISQINHSKLPGKRFLSGVINAGTTYRQVKTTTIDSRMFYSKRWLIMNT</sequence>
<evidence type="ECO:0000313" key="2">
    <source>
        <dbReference type="Proteomes" id="UP001179280"/>
    </source>
</evidence>
<gene>
    <name evidence="1" type="ORF">JOC54_001705</name>
</gene>
<dbReference type="RefSeq" id="WP_204465636.1">
    <property type="nucleotide sequence ID" value="NZ_JAFBCV010000004.1"/>
</dbReference>
<dbReference type="InterPro" id="IPR024787">
    <property type="entry name" value="EcsC"/>
</dbReference>
<protein>
    <recommendedName>
        <fullName evidence="3">EcsC family protein</fullName>
    </recommendedName>
</protein>
<evidence type="ECO:0000313" key="1">
    <source>
        <dbReference type="EMBL" id="MBM7838449.1"/>
    </source>
</evidence>
<name>A0ABS2SVF1_9BACI</name>
<dbReference type="EMBL" id="JAFBCV010000004">
    <property type="protein sequence ID" value="MBM7838449.1"/>
    <property type="molecule type" value="Genomic_DNA"/>
</dbReference>
<comment type="caution">
    <text evidence="1">The sequence shown here is derived from an EMBL/GenBank/DDBJ whole genome shotgun (WGS) entry which is preliminary data.</text>
</comment>